<dbReference type="Pfam" id="PF01052">
    <property type="entry name" value="FliMN_C"/>
    <property type="match status" value="1"/>
</dbReference>
<dbReference type="PANTHER" id="PTHR30034">
    <property type="entry name" value="FLAGELLAR MOTOR SWITCH PROTEIN FLIM"/>
    <property type="match status" value="1"/>
</dbReference>
<dbReference type="RefSeq" id="WP_171225890.1">
    <property type="nucleotide sequence ID" value="NZ_CP053085.1"/>
</dbReference>
<evidence type="ECO:0000313" key="12">
    <source>
        <dbReference type="EMBL" id="QJR36458.1"/>
    </source>
</evidence>
<evidence type="ECO:0000256" key="1">
    <source>
        <dbReference type="ARBA" id="ARBA00004117"/>
    </source>
</evidence>
<dbReference type="SUPFAM" id="SSF101801">
    <property type="entry name" value="Surface presentation of antigens (SPOA)"/>
    <property type="match status" value="1"/>
</dbReference>
<reference evidence="12 13" key="1">
    <citation type="submission" date="2020-05" db="EMBL/GenBank/DDBJ databases">
        <title>Complete genome sequence of Gemmatimonas greenlandica TET16.</title>
        <authorList>
            <person name="Zeng Y."/>
        </authorList>
    </citation>
    <scope>NUCLEOTIDE SEQUENCE [LARGE SCALE GENOMIC DNA]</scope>
    <source>
        <strain evidence="12 13">TET16</strain>
    </source>
</reference>
<keyword evidence="7" id="KW-0283">Flagellar rotation</keyword>
<dbReference type="InterPro" id="IPR036429">
    <property type="entry name" value="SpoA-like_sf"/>
</dbReference>
<dbReference type="Proteomes" id="UP000500938">
    <property type="component" value="Chromosome"/>
</dbReference>
<protein>
    <recommendedName>
        <fullName evidence="4">Flagellar motor switch protein FliM</fullName>
    </recommendedName>
</protein>
<dbReference type="GO" id="GO:0005886">
    <property type="term" value="C:plasma membrane"/>
    <property type="evidence" value="ECO:0007669"/>
    <property type="project" value="UniProtKB-SubCell"/>
</dbReference>
<dbReference type="CDD" id="cd17908">
    <property type="entry name" value="FliM"/>
    <property type="match status" value="1"/>
</dbReference>
<organism evidence="12 13">
    <name type="scientific">Gemmatimonas groenlandica</name>
    <dbReference type="NCBI Taxonomy" id="2732249"/>
    <lineage>
        <taxon>Bacteria</taxon>
        <taxon>Pseudomonadati</taxon>
        <taxon>Gemmatimonadota</taxon>
        <taxon>Gemmatimonadia</taxon>
        <taxon>Gemmatimonadales</taxon>
        <taxon>Gemmatimonadaceae</taxon>
        <taxon>Gemmatimonas</taxon>
    </lineage>
</organism>
<dbReference type="InterPro" id="IPR028976">
    <property type="entry name" value="CheC-like_sf"/>
</dbReference>
<comment type="subcellular location">
    <subcellularLocation>
        <location evidence="1">Bacterial flagellum basal body</location>
    </subcellularLocation>
    <subcellularLocation>
        <location evidence="2">Cell membrane</location>
        <topology evidence="2">Peripheral membrane protein</topology>
    </subcellularLocation>
</comment>
<dbReference type="GO" id="GO:0009425">
    <property type="term" value="C:bacterial-type flagellum basal body"/>
    <property type="evidence" value="ECO:0007669"/>
    <property type="project" value="UniProtKB-SubCell"/>
</dbReference>
<keyword evidence="9" id="KW-0975">Bacterial flagellum</keyword>
<evidence type="ECO:0000256" key="5">
    <source>
        <dbReference type="ARBA" id="ARBA00022475"/>
    </source>
</evidence>
<dbReference type="Pfam" id="PF02154">
    <property type="entry name" value="FliM"/>
    <property type="match status" value="1"/>
</dbReference>
<gene>
    <name evidence="12" type="ORF">HKW67_13565</name>
</gene>
<dbReference type="AlphaFoldDB" id="A0A6M4IR36"/>
<dbReference type="GO" id="GO:0071978">
    <property type="term" value="P:bacterial-type flagellum-dependent swarming motility"/>
    <property type="evidence" value="ECO:0007669"/>
    <property type="project" value="TreeGrafter"/>
</dbReference>
<accession>A0A6M4IR36</accession>
<dbReference type="EMBL" id="CP053085">
    <property type="protein sequence ID" value="QJR36458.1"/>
    <property type="molecule type" value="Genomic_DNA"/>
</dbReference>
<evidence type="ECO:0000256" key="4">
    <source>
        <dbReference type="ARBA" id="ARBA00021898"/>
    </source>
</evidence>
<keyword evidence="6" id="KW-0145">Chemotaxis</keyword>
<dbReference type="Gene3D" id="3.40.1550.10">
    <property type="entry name" value="CheC-like"/>
    <property type="match status" value="1"/>
</dbReference>
<proteinExistence type="inferred from homology"/>
<evidence type="ECO:0000256" key="7">
    <source>
        <dbReference type="ARBA" id="ARBA00022779"/>
    </source>
</evidence>
<dbReference type="GO" id="GO:0003774">
    <property type="term" value="F:cytoskeletal motor activity"/>
    <property type="evidence" value="ECO:0007669"/>
    <property type="project" value="InterPro"/>
</dbReference>
<dbReference type="InterPro" id="IPR001543">
    <property type="entry name" value="FliN-like_C"/>
</dbReference>
<keyword evidence="5" id="KW-1003">Cell membrane</keyword>
<keyword evidence="13" id="KW-1185">Reference proteome</keyword>
<keyword evidence="8" id="KW-0472">Membrane</keyword>
<dbReference type="Gene3D" id="2.30.330.10">
    <property type="entry name" value="SpoA-like"/>
    <property type="match status" value="1"/>
</dbReference>
<name>A0A6M4IR36_9BACT</name>
<evidence type="ECO:0000313" key="13">
    <source>
        <dbReference type="Proteomes" id="UP000500938"/>
    </source>
</evidence>
<dbReference type="PANTHER" id="PTHR30034:SF6">
    <property type="entry name" value="YOP PROTEINS TRANSLOCATION PROTEIN Q"/>
    <property type="match status" value="1"/>
</dbReference>
<evidence type="ECO:0000256" key="9">
    <source>
        <dbReference type="ARBA" id="ARBA00023143"/>
    </source>
</evidence>
<evidence type="ECO:0000256" key="6">
    <source>
        <dbReference type="ARBA" id="ARBA00022500"/>
    </source>
</evidence>
<dbReference type="KEGG" id="ggr:HKW67_13565"/>
<dbReference type="InterPro" id="IPR001689">
    <property type="entry name" value="Flag_FliM"/>
</dbReference>
<evidence type="ECO:0000259" key="11">
    <source>
        <dbReference type="Pfam" id="PF01052"/>
    </source>
</evidence>
<evidence type="ECO:0000256" key="2">
    <source>
        <dbReference type="ARBA" id="ARBA00004202"/>
    </source>
</evidence>
<evidence type="ECO:0000256" key="3">
    <source>
        <dbReference type="ARBA" id="ARBA00011049"/>
    </source>
</evidence>
<comment type="similarity">
    <text evidence="3">Belongs to the FliM family.</text>
</comment>
<dbReference type="GO" id="GO:0050918">
    <property type="term" value="P:positive chemotaxis"/>
    <property type="evidence" value="ECO:0007669"/>
    <property type="project" value="TreeGrafter"/>
</dbReference>
<sequence length="332" mass="36404">MSSETLSQHDIDRLLGGGSRQSPTAAAAMDVQVYDFRRPHRVSKERLRTLEAMYERLVKGLEAWLISRVRGQIEVRLQSVEQFSFGEFTLSLPMPCSSFIFDITGTGQKGVIDVGPEFSTYIIDRLFGGEGTGSALTRALTPIERMAVRSVADKVSGLLQEIWQDHVSMDLNITGFESSPEILQVVNREDPVLVANVEFTTGNVSSLLLICLPFSVLDKFFTSSGQQRNALLTTSDQERETTRQRSESALRATKVPLTARLPDFQLSMRDIAGITEGTIIPTGIPTDARVIVRAGTQERFIGHPGRVSGNLAVRILDAVPSATTSDSRTTSA</sequence>
<comment type="function">
    <text evidence="10">FliM is one of three proteins (FliG, FliN, FliM) that forms the rotor-mounted switch complex (C ring), located at the base of the basal body. This complex interacts with the CheY and CheZ chemotaxis proteins, in addition to contacting components of the motor that determine the direction of flagellar rotation.</text>
</comment>
<feature type="domain" description="Flagellar motor switch protein FliN-like C-terminal" evidence="11">
    <location>
        <begin position="249"/>
        <end position="318"/>
    </location>
</feature>
<evidence type="ECO:0000256" key="8">
    <source>
        <dbReference type="ARBA" id="ARBA00023136"/>
    </source>
</evidence>
<evidence type="ECO:0000256" key="10">
    <source>
        <dbReference type="ARBA" id="ARBA00025044"/>
    </source>
</evidence>
<dbReference type="SUPFAM" id="SSF103039">
    <property type="entry name" value="CheC-like"/>
    <property type="match status" value="1"/>
</dbReference>
<dbReference type="PIRSF" id="PIRSF002888">
    <property type="entry name" value="FliM"/>
    <property type="match status" value="1"/>
</dbReference>
<dbReference type="PRINTS" id="PR00955">
    <property type="entry name" value="FLGMOTORFLIM"/>
</dbReference>